<reference evidence="12" key="1">
    <citation type="submission" date="2018-07" db="EMBL/GenBank/DDBJ databases">
        <title>Genome sequencing of Paracoccus sp. SC2-6.</title>
        <authorList>
            <person name="Heo J."/>
            <person name="Kim S.-J."/>
            <person name="Kwon S.-W."/>
        </authorList>
    </citation>
    <scope>NUCLEOTIDE SEQUENCE [LARGE SCALE GENOMIC DNA]</scope>
    <source>
        <strain evidence="12">SC2-6</strain>
    </source>
</reference>
<comment type="subcellular location">
    <subcellularLocation>
        <location evidence="3">Membrane</location>
    </subcellularLocation>
</comment>
<dbReference type="SUPFAM" id="SSF81343">
    <property type="entry name" value="Fumarate reductase respiratory complex transmembrane subunits"/>
    <property type="match status" value="1"/>
</dbReference>
<keyword evidence="4" id="KW-0349">Heme</keyword>
<evidence type="ECO:0000256" key="8">
    <source>
        <dbReference type="ARBA" id="ARBA00023004"/>
    </source>
</evidence>
<evidence type="ECO:0000256" key="10">
    <source>
        <dbReference type="SAM" id="Phobius"/>
    </source>
</evidence>
<comment type="cofactor">
    <cofactor evidence="1">
        <name>heme</name>
        <dbReference type="ChEBI" id="CHEBI:30413"/>
    </cofactor>
</comment>
<keyword evidence="12" id="KW-1185">Reference proteome</keyword>
<dbReference type="InterPro" id="IPR000701">
    <property type="entry name" value="SuccDH_FuR_B_TM-su"/>
</dbReference>
<dbReference type="GO" id="GO:0046872">
    <property type="term" value="F:metal ion binding"/>
    <property type="evidence" value="ECO:0007669"/>
    <property type="project" value="UniProtKB-KW"/>
</dbReference>
<evidence type="ECO:0000313" key="11">
    <source>
        <dbReference type="EMBL" id="AXC49875.1"/>
    </source>
</evidence>
<gene>
    <name evidence="11" type="ORF">DRW48_09395</name>
</gene>
<dbReference type="GO" id="GO:0016020">
    <property type="term" value="C:membrane"/>
    <property type="evidence" value="ECO:0007669"/>
    <property type="project" value="UniProtKB-SubCell"/>
</dbReference>
<keyword evidence="8" id="KW-0408">Iron</keyword>
<evidence type="ECO:0000256" key="7">
    <source>
        <dbReference type="ARBA" id="ARBA00022989"/>
    </source>
</evidence>
<evidence type="ECO:0000256" key="3">
    <source>
        <dbReference type="ARBA" id="ARBA00004370"/>
    </source>
</evidence>
<evidence type="ECO:0000313" key="12">
    <source>
        <dbReference type="Proteomes" id="UP000252023"/>
    </source>
</evidence>
<feature type="transmembrane region" description="Helical" evidence="10">
    <location>
        <begin position="74"/>
        <end position="92"/>
    </location>
</feature>
<evidence type="ECO:0000256" key="4">
    <source>
        <dbReference type="ARBA" id="ARBA00022617"/>
    </source>
</evidence>
<protein>
    <submittedName>
        <fullName evidence="11">Succinate dehydrogenase</fullName>
    </submittedName>
</protein>
<dbReference type="KEGG" id="pars:DRW48_09395"/>
<keyword evidence="9 10" id="KW-0472">Membrane</keyword>
<dbReference type="Proteomes" id="UP000252023">
    <property type="component" value="Chromosome"/>
</dbReference>
<dbReference type="Pfam" id="PF01127">
    <property type="entry name" value="Sdh_cyt"/>
    <property type="match status" value="1"/>
</dbReference>
<dbReference type="Gene3D" id="1.20.1300.10">
    <property type="entry name" value="Fumarate reductase/succinate dehydrogenase, transmembrane subunit"/>
    <property type="match status" value="1"/>
</dbReference>
<comment type="function">
    <text evidence="2">Membrane-anchoring subunit of succinate dehydrogenase (SDH).</text>
</comment>
<dbReference type="OrthoDB" id="9809280at2"/>
<sequence length="140" mass="14799">MSERKNDAALPTQHFYTPRKAAEGLGSARSGTAAHWAMTVSAVALAILTPLVIGLTGSAIGLEQPDVIGLIGRPGPAILLGLFIVVGMIHWIRGTRILIDDYMRGLARTWTLIAVQIVGWAVMAAGIYALARMALIGIVV</sequence>
<keyword evidence="5 10" id="KW-0812">Transmembrane</keyword>
<evidence type="ECO:0000256" key="2">
    <source>
        <dbReference type="ARBA" id="ARBA00004050"/>
    </source>
</evidence>
<keyword evidence="7 10" id="KW-1133">Transmembrane helix</keyword>
<name>A0A344PKH0_9RHOB</name>
<evidence type="ECO:0000256" key="5">
    <source>
        <dbReference type="ARBA" id="ARBA00022692"/>
    </source>
</evidence>
<accession>A0A344PKH0</accession>
<organism evidence="11 12">
    <name type="scientific">Paracoccus suum</name>
    <dbReference type="NCBI Taxonomy" id="2259340"/>
    <lineage>
        <taxon>Bacteria</taxon>
        <taxon>Pseudomonadati</taxon>
        <taxon>Pseudomonadota</taxon>
        <taxon>Alphaproteobacteria</taxon>
        <taxon>Rhodobacterales</taxon>
        <taxon>Paracoccaceae</taxon>
        <taxon>Paracoccus</taxon>
    </lineage>
</organism>
<dbReference type="InterPro" id="IPR034804">
    <property type="entry name" value="SQR/QFR_C/D"/>
</dbReference>
<feature type="transmembrane region" description="Helical" evidence="10">
    <location>
        <begin position="112"/>
        <end position="131"/>
    </location>
</feature>
<dbReference type="EMBL" id="CP030918">
    <property type="protein sequence ID" value="AXC49875.1"/>
    <property type="molecule type" value="Genomic_DNA"/>
</dbReference>
<proteinExistence type="predicted"/>
<feature type="transmembrane region" description="Helical" evidence="10">
    <location>
        <begin position="36"/>
        <end position="62"/>
    </location>
</feature>
<evidence type="ECO:0000256" key="9">
    <source>
        <dbReference type="ARBA" id="ARBA00023136"/>
    </source>
</evidence>
<dbReference type="RefSeq" id="WP_114076194.1">
    <property type="nucleotide sequence ID" value="NZ_CP030918.1"/>
</dbReference>
<dbReference type="AlphaFoldDB" id="A0A344PKH0"/>
<evidence type="ECO:0000256" key="1">
    <source>
        <dbReference type="ARBA" id="ARBA00001971"/>
    </source>
</evidence>
<evidence type="ECO:0000256" key="6">
    <source>
        <dbReference type="ARBA" id="ARBA00022723"/>
    </source>
</evidence>
<keyword evidence="6" id="KW-0479">Metal-binding</keyword>